<dbReference type="EMBL" id="GGEC01083532">
    <property type="protein sequence ID" value="MBX64016.1"/>
    <property type="molecule type" value="Transcribed_RNA"/>
</dbReference>
<proteinExistence type="predicted"/>
<dbReference type="AlphaFoldDB" id="A0A2P2QAJ6"/>
<feature type="compositionally biased region" description="Polar residues" evidence="1">
    <location>
        <begin position="26"/>
        <end position="42"/>
    </location>
</feature>
<protein>
    <submittedName>
        <fullName evidence="2">Uncharacterized protein</fullName>
    </submittedName>
</protein>
<sequence>MIVSGMHDNNETKNNTKFLCKKTKKGPTNETRNISLSLNISQ</sequence>
<feature type="region of interest" description="Disordered" evidence="1">
    <location>
        <begin position="1"/>
        <end position="42"/>
    </location>
</feature>
<name>A0A2P2QAJ6_RHIMU</name>
<evidence type="ECO:0000256" key="1">
    <source>
        <dbReference type="SAM" id="MobiDB-lite"/>
    </source>
</evidence>
<reference evidence="2" key="1">
    <citation type="submission" date="2018-02" db="EMBL/GenBank/DDBJ databases">
        <title>Rhizophora mucronata_Transcriptome.</title>
        <authorList>
            <person name="Meera S.P."/>
            <person name="Sreeshan A."/>
            <person name="Augustine A."/>
        </authorList>
    </citation>
    <scope>NUCLEOTIDE SEQUENCE</scope>
    <source>
        <tissue evidence="2">Leaf</tissue>
    </source>
</reference>
<evidence type="ECO:0000313" key="2">
    <source>
        <dbReference type="EMBL" id="MBX64016.1"/>
    </source>
</evidence>
<accession>A0A2P2QAJ6</accession>
<organism evidence="2">
    <name type="scientific">Rhizophora mucronata</name>
    <name type="common">Asiatic mangrove</name>
    <dbReference type="NCBI Taxonomy" id="61149"/>
    <lineage>
        <taxon>Eukaryota</taxon>
        <taxon>Viridiplantae</taxon>
        <taxon>Streptophyta</taxon>
        <taxon>Embryophyta</taxon>
        <taxon>Tracheophyta</taxon>
        <taxon>Spermatophyta</taxon>
        <taxon>Magnoliopsida</taxon>
        <taxon>eudicotyledons</taxon>
        <taxon>Gunneridae</taxon>
        <taxon>Pentapetalae</taxon>
        <taxon>rosids</taxon>
        <taxon>fabids</taxon>
        <taxon>Malpighiales</taxon>
        <taxon>Rhizophoraceae</taxon>
        <taxon>Rhizophora</taxon>
    </lineage>
</organism>